<name>A0A8T1UR24_9STRA</name>
<gene>
    <name evidence="2" type="ORF">JG687_00004607</name>
</gene>
<feature type="region of interest" description="Disordered" evidence="1">
    <location>
        <begin position="16"/>
        <end position="86"/>
    </location>
</feature>
<evidence type="ECO:0000313" key="2">
    <source>
        <dbReference type="EMBL" id="KAG6966877.1"/>
    </source>
</evidence>
<evidence type="ECO:0000256" key="1">
    <source>
        <dbReference type="SAM" id="MobiDB-lite"/>
    </source>
</evidence>
<dbReference type="OrthoDB" id="77293at2759"/>
<dbReference type="EMBL" id="JAENGZ010000161">
    <property type="protein sequence ID" value="KAG6966877.1"/>
    <property type="molecule type" value="Genomic_DNA"/>
</dbReference>
<dbReference type="VEuPathDB" id="FungiDB:PC110_g3164"/>
<feature type="compositionally biased region" description="Acidic residues" evidence="1">
    <location>
        <begin position="68"/>
        <end position="83"/>
    </location>
</feature>
<comment type="caution">
    <text evidence="2">The sequence shown here is derived from an EMBL/GenBank/DDBJ whole genome shotgun (WGS) entry which is preliminary data.</text>
</comment>
<feature type="compositionally biased region" description="Acidic residues" evidence="1">
    <location>
        <begin position="32"/>
        <end position="48"/>
    </location>
</feature>
<dbReference type="Proteomes" id="UP000688947">
    <property type="component" value="Unassembled WGS sequence"/>
</dbReference>
<evidence type="ECO:0000313" key="3">
    <source>
        <dbReference type="Proteomes" id="UP000688947"/>
    </source>
</evidence>
<organism evidence="2 3">
    <name type="scientific">Phytophthora cactorum</name>
    <dbReference type="NCBI Taxonomy" id="29920"/>
    <lineage>
        <taxon>Eukaryota</taxon>
        <taxon>Sar</taxon>
        <taxon>Stramenopiles</taxon>
        <taxon>Oomycota</taxon>
        <taxon>Peronosporomycetes</taxon>
        <taxon>Peronosporales</taxon>
        <taxon>Peronosporaceae</taxon>
        <taxon>Phytophthora</taxon>
    </lineage>
</organism>
<accession>A0A8T1UR24</accession>
<proteinExistence type="predicted"/>
<reference evidence="2" key="1">
    <citation type="submission" date="2021-01" db="EMBL/GenBank/DDBJ databases">
        <title>Phytophthora aleatoria, a newly-described species from Pinus radiata is distinct from Phytophthora cactorum isolates based on comparative genomics.</title>
        <authorList>
            <person name="Mcdougal R."/>
            <person name="Panda P."/>
            <person name="Williams N."/>
            <person name="Studholme D.J."/>
        </authorList>
    </citation>
    <scope>NUCLEOTIDE SEQUENCE</scope>
    <source>
        <strain evidence="2">NZFS 3830</strain>
    </source>
</reference>
<protein>
    <submittedName>
        <fullName evidence="2">Uncharacterized protein</fullName>
    </submittedName>
</protein>
<dbReference type="AlphaFoldDB" id="A0A8T1UR24"/>
<sequence>MADEEMAIAAMDAASALDAGVRVEEENRSAGGDEDAAVNTWDDSEDQASDGVADNHEEMPNRSTDVPMADDMEASSGAEDADNVLDGSNPLVMGLVPTTKTFDRHVKVLVHNPDRNLYFDQWKRKLNNKSTVKRLRMSFEELLPRLMGARDYAGAAKVLEVMYHRFTVTPALCIEASLEILRRQPNYRNDLLSFYEAALNVERIDKVLILKEMWLFHIVHGEFYEAYHLYQDKIEQLEEVENDARLLANFGILCYWLMFVESKELRDMLKREDMENEEDEDEELNAADATGFYASESIESVIESNYLFKTPIGVHILYQHACNALRRAVALSPNSAMFVEYYVQLLVLVGDIQPACDYLEAFYHMNPEDPHGPRMLGRFLGCYYPDSVDAQIAVLSRMTANMAVHAPFHAMPFTHVIVEEDNNQKDPPLPVFKGSSDTMRVIDRKSIVEREAAGEKTEVVVTREGGTEDVDARFLEELYEALELEVGHSKASDKRSQRKRKADDISTSTPELIPAFVGMVEEEVFNKPDASLPHIYSTIYQKLRRTDMLVPTSKVVAHCVDFFRRRLKDGGLLIRYEEFIIPFMRRQRDKGMFEISTDVAKRAIEEMKRVWPSPPPHVPDEKLVQEAMRRKAPMLSRERRLQLLELKKTLQPVLRELVYVEEKKFVDVVYSVCKQNGLLGVLNRFDIAHAVQTMLPMHYFRVLQSVPSYLLEIITSPTFRMDCNTVEEILEKLKTKVKRSPTEEVKTLLWVEKYEALYGPIIGDENESGSSSDTGSDSEP</sequence>